<organism evidence="2 3">
    <name type="scientific">Terriglobus albidus</name>
    <dbReference type="NCBI Taxonomy" id="1592106"/>
    <lineage>
        <taxon>Bacteria</taxon>
        <taxon>Pseudomonadati</taxon>
        <taxon>Acidobacteriota</taxon>
        <taxon>Terriglobia</taxon>
        <taxon>Terriglobales</taxon>
        <taxon>Acidobacteriaceae</taxon>
        <taxon>Terriglobus</taxon>
    </lineage>
</organism>
<evidence type="ECO:0000313" key="3">
    <source>
        <dbReference type="Proteomes" id="UP000321820"/>
    </source>
</evidence>
<evidence type="ECO:0000256" key="1">
    <source>
        <dbReference type="SAM" id="Phobius"/>
    </source>
</evidence>
<name>A0A5B9EBR0_9BACT</name>
<sequence length="163" mass="18023">MECFRVSIAARSVTGGIIVEILTIICIGLMTGVEFCIAAFINPIFAQLPEAARNTAISLGAKQLGRVMPFWYIGGLLLLVTESVVKRHSSHIELLWSACLTWVAAIVLSIFFLVPINNRIVAAGPSAFSEELRRQHDRWHLLHRWRVAALVIAVTMFLLGVQA</sequence>
<dbReference type="InterPro" id="IPR013901">
    <property type="entry name" value="Anthrone_oxy"/>
</dbReference>
<dbReference type="Pfam" id="PF08592">
    <property type="entry name" value="Anthrone_oxy"/>
    <property type="match status" value="1"/>
</dbReference>
<keyword evidence="1" id="KW-0472">Membrane</keyword>
<accession>A0A5B9EBR0</accession>
<feature type="transmembrane region" description="Helical" evidence="1">
    <location>
        <begin position="143"/>
        <end position="161"/>
    </location>
</feature>
<dbReference type="KEGG" id="talb:FTW19_09070"/>
<feature type="transmembrane region" description="Helical" evidence="1">
    <location>
        <begin position="21"/>
        <end position="46"/>
    </location>
</feature>
<protein>
    <submittedName>
        <fullName evidence="2">DUF1772 domain-containing protein</fullName>
    </submittedName>
</protein>
<feature type="transmembrane region" description="Helical" evidence="1">
    <location>
        <begin position="66"/>
        <end position="85"/>
    </location>
</feature>
<proteinExistence type="predicted"/>
<dbReference type="OrthoDB" id="119926at2"/>
<gene>
    <name evidence="2" type="ORF">FTW19_09070</name>
</gene>
<dbReference type="EMBL" id="CP042806">
    <property type="protein sequence ID" value="QEE28130.1"/>
    <property type="molecule type" value="Genomic_DNA"/>
</dbReference>
<reference evidence="2 3" key="1">
    <citation type="submission" date="2019-08" db="EMBL/GenBank/DDBJ databases">
        <title>Complete genome sequence of Terriglobus albidus strain ORNL.</title>
        <authorList>
            <person name="Podar M."/>
        </authorList>
    </citation>
    <scope>NUCLEOTIDE SEQUENCE [LARGE SCALE GENOMIC DNA]</scope>
    <source>
        <strain evidence="2 3">ORNL</strain>
    </source>
</reference>
<dbReference type="AlphaFoldDB" id="A0A5B9EBR0"/>
<evidence type="ECO:0000313" key="2">
    <source>
        <dbReference type="EMBL" id="QEE28130.1"/>
    </source>
</evidence>
<keyword evidence="3" id="KW-1185">Reference proteome</keyword>
<feature type="transmembrane region" description="Helical" evidence="1">
    <location>
        <begin position="94"/>
        <end position="116"/>
    </location>
</feature>
<keyword evidence="1" id="KW-1133">Transmembrane helix</keyword>
<dbReference type="Proteomes" id="UP000321820">
    <property type="component" value="Chromosome"/>
</dbReference>
<keyword evidence="1" id="KW-0812">Transmembrane</keyword>